<dbReference type="GO" id="GO:0047355">
    <property type="term" value="F:CDP-glycerol glycerophosphotransferase activity"/>
    <property type="evidence" value="ECO:0007669"/>
    <property type="project" value="InterPro"/>
</dbReference>
<dbReference type="InterPro" id="IPR051612">
    <property type="entry name" value="Teichoic_Acid_Biosynth"/>
</dbReference>
<dbReference type="Proteomes" id="UP000246351">
    <property type="component" value="Unassembled WGS sequence"/>
</dbReference>
<keyword evidence="2" id="KW-0808">Transferase</keyword>
<comment type="caution">
    <text evidence="2">The sequence shown here is derived from an EMBL/GenBank/DDBJ whole genome shotgun (WGS) entry which is preliminary data.</text>
</comment>
<dbReference type="AlphaFoldDB" id="A0A317ZDT1"/>
<dbReference type="Pfam" id="PF04464">
    <property type="entry name" value="Glyphos_transf"/>
    <property type="match status" value="1"/>
</dbReference>
<protein>
    <submittedName>
        <fullName evidence="2">CDP-glycerol:glycerophosphate glycerophosphotransferase</fullName>
    </submittedName>
</protein>
<dbReference type="Gene3D" id="3.40.50.11820">
    <property type="match status" value="1"/>
</dbReference>
<name>A0A317ZDT1_STAPS</name>
<dbReference type="InterPro" id="IPR043149">
    <property type="entry name" value="TagF_N"/>
</dbReference>
<accession>A0A317ZDT1</accession>
<evidence type="ECO:0000259" key="1">
    <source>
        <dbReference type="Pfam" id="PF00535"/>
    </source>
</evidence>
<dbReference type="InterPro" id="IPR001173">
    <property type="entry name" value="Glyco_trans_2-like"/>
</dbReference>
<dbReference type="GO" id="GO:0016020">
    <property type="term" value="C:membrane"/>
    <property type="evidence" value="ECO:0007669"/>
    <property type="project" value="InterPro"/>
</dbReference>
<dbReference type="PANTHER" id="PTHR37316">
    <property type="entry name" value="TEICHOIC ACID GLYCEROL-PHOSPHATE PRIMASE"/>
    <property type="match status" value="1"/>
</dbReference>
<organism evidence="2 3">
    <name type="scientific">Staphylococcus pseudintermedius</name>
    <dbReference type="NCBI Taxonomy" id="283734"/>
    <lineage>
        <taxon>Bacteria</taxon>
        <taxon>Bacillati</taxon>
        <taxon>Bacillota</taxon>
        <taxon>Bacilli</taxon>
        <taxon>Bacillales</taxon>
        <taxon>Staphylococcaceae</taxon>
        <taxon>Staphylococcus</taxon>
        <taxon>Staphylococcus intermedius group</taxon>
    </lineage>
</organism>
<dbReference type="SUPFAM" id="SSF53448">
    <property type="entry name" value="Nucleotide-diphospho-sugar transferases"/>
    <property type="match status" value="1"/>
</dbReference>
<sequence>GHGYARNLGIEKVETPFFMFLDGDDILAPYSIEIYLEALRNTKTLIAPINAFTTSSLKQIDTLNLNIKNEVIEGNEDVFLNRMSVCNIIFSTQVVREHNIRFNNHLNIYADMPFLISYMQSIESYTSIEGDIFYYTGEVYDPFNTEKLTAQPFDVIFKDYILSFYASLKSVNNDKVRYLLQKQMLDRIRYAFDPSSVRTPQRYKQFYKQLSEVLLAIKPAIKREKKLLFRIELDLLKRKYYKASKVIHSFRKYIRLIKNIVLFKPNKAYSKYKIYNPMRLVKNDIILFESFGGKNYSDSPKYIYEYMKNAYPNLKYYWIFNDISNPELPNDIQKIQKGSSDYYKIFKKARVWVSNSRLPLYLEKKPNQTYIQTWHGTPLKRLANDMKQVRLPET</sequence>
<proteinExistence type="predicted"/>
<dbReference type="Gene3D" id="3.90.550.10">
    <property type="entry name" value="Spore Coat Polysaccharide Biosynthesis Protein SpsA, Chain A"/>
    <property type="match status" value="1"/>
</dbReference>
<gene>
    <name evidence="2" type="ORF">DD924_02060</name>
</gene>
<dbReference type="CDD" id="cd00761">
    <property type="entry name" value="Glyco_tranf_GTA_type"/>
    <property type="match status" value="1"/>
</dbReference>
<dbReference type="InterPro" id="IPR007554">
    <property type="entry name" value="Glycerophosphate_synth"/>
</dbReference>
<reference evidence="2 3" key="1">
    <citation type="journal article" date="2018" name="Vet. Microbiol.">
        <title>Clonal diversity and geographic distribution of methicillin-resistant Staphylococcus pseudintermedius from Australian animals: Discovery of novel sequence types.</title>
        <authorList>
            <person name="Worthing K.A."/>
            <person name="Abraham S."/>
            <person name="Coombs G.W."/>
            <person name="Pang S."/>
            <person name="Saputra S."/>
            <person name="Jordan D."/>
            <person name="Trott D.J."/>
            <person name="Norris J.M."/>
        </authorList>
    </citation>
    <scope>NUCLEOTIDE SEQUENCE [LARGE SCALE GENOMIC DNA]</scope>
    <source>
        <strain evidence="2 3">ST71 3</strain>
    </source>
</reference>
<feature type="domain" description="Glycosyltransferase 2-like" evidence="1">
    <location>
        <begin position="1"/>
        <end position="44"/>
    </location>
</feature>
<dbReference type="PANTHER" id="PTHR37316:SF3">
    <property type="entry name" value="TEICHOIC ACID GLYCEROL-PHOSPHATE TRANSFERASE"/>
    <property type="match status" value="1"/>
</dbReference>
<dbReference type="EMBL" id="QEIV01000152">
    <property type="protein sequence ID" value="PWZ99547.1"/>
    <property type="molecule type" value="Genomic_DNA"/>
</dbReference>
<dbReference type="Pfam" id="PF00535">
    <property type="entry name" value="Glycos_transf_2"/>
    <property type="match status" value="1"/>
</dbReference>
<dbReference type="InterPro" id="IPR029044">
    <property type="entry name" value="Nucleotide-diphossugar_trans"/>
</dbReference>
<evidence type="ECO:0000313" key="3">
    <source>
        <dbReference type="Proteomes" id="UP000246351"/>
    </source>
</evidence>
<evidence type="ECO:0000313" key="2">
    <source>
        <dbReference type="EMBL" id="PWZ99547.1"/>
    </source>
</evidence>
<feature type="non-terminal residue" evidence="2">
    <location>
        <position position="394"/>
    </location>
</feature>
<dbReference type="STRING" id="937773.SPSINT_2188"/>
<feature type="non-terminal residue" evidence="2">
    <location>
        <position position="1"/>
    </location>
</feature>